<dbReference type="RefSeq" id="WP_106212740.1">
    <property type="nucleotide sequence ID" value="NZ_PVZF01000009.1"/>
</dbReference>
<dbReference type="InterPro" id="IPR025109">
    <property type="entry name" value="DUF4031"/>
</dbReference>
<name>A0A2T0R0R4_9ACTN</name>
<accession>A0A2T0R0R4</accession>
<dbReference type="EMBL" id="PVZF01000009">
    <property type="protein sequence ID" value="PRY12886.1"/>
    <property type="molecule type" value="Genomic_DNA"/>
</dbReference>
<protein>
    <submittedName>
        <fullName evidence="2">Uncharacterized protein DUF4031</fullName>
    </submittedName>
</protein>
<proteinExistence type="predicted"/>
<gene>
    <name evidence="2" type="ORF">CLV37_10971</name>
</gene>
<dbReference type="Pfam" id="PF13223">
    <property type="entry name" value="DUF4031"/>
    <property type="match status" value="1"/>
</dbReference>
<feature type="domain" description="DUF4031" evidence="1">
    <location>
        <begin position="3"/>
        <end position="77"/>
    </location>
</feature>
<evidence type="ECO:0000313" key="2">
    <source>
        <dbReference type="EMBL" id="PRY12886.1"/>
    </source>
</evidence>
<reference evidence="2 3" key="1">
    <citation type="submission" date="2018-03" db="EMBL/GenBank/DDBJ databases">
        <title>Genomic Encyclopedia of Archaeal and Bacterial Type Strains, Phase II (KMG-II): from individual species to whole genera.</title>
        <authorList>
            <person name="Goeker M."/>
        </authorList>
    </citation>
    <scope>NUCLEOTIDE SEQUENCE [LARGE SCALE GENOMIC DNA]</scope>
    <source>
        <strain evidence="2 3">DSM 19711</strain>
    </source>
</reference>
<dbReference type="OrthoDB" id="9808993at2"/>
<organism evidence="2 3">
    <name type="scientific">Kineococcus rhizosphaerae</name>
    <dbReference type="NCBI Taxonomy" id="559628"/>
    <lineage>
        <taxon>Bacteria</taxon>
        <taxon>Bacillati</taxon>
        <taxon>Actinomycetota</taxon>
        <taxon>Actinomycetes</taxon>
        <taxon>Kineosporiales</taxon>
        <taxon>Kineosporiaceae</taxon>
        <taxon>Kineococcus</taxon>
    </lineage>
</organism>
<evidence type="ECO:0000259" key="1">
    <source>
        <dbReference type="Pfam" id="PF13223"/>
    </source>
</evidence>
<evidence type="ECO:0000313" key="3">
    <source>
        <dbReference type="Proteomes" id="UP000238083"/>
    </source>
</evidence>
<dbReference type="Proteomes" id="UP000238083">
    <property type="component" value="Unassembled WGS sequence"/>
</dbReference>
<keyword evidence="3" id="KW-1185">Reference proteome</keyword>
<sequence length="188" mass="20584">MSVLVDTARVPAHGRWWAHLASDTSTAELHAFADRLGVPRRAFEGDHYDVPVERVPAAVDLGAELVTTRELIARLRAAGLRTPKRRGEKVLSTAVVDGHRIDVVRAATVPEPHGTHRLARRCGDGVLLGADGDLPVADRLVGPVAGFRRRWSRTAQGVDLRHDGVLLPDGPIPHRPPGHWWSLLLHQD</sequence>
<dbReference type="AlphaFoldDB" id="A0A2T0R0R4"/>
<comment type="caution">
    <text evidence="2">The sequence shown here is derived from an EMBL/GenBank/DDBJ whole genome shotgun (WGS) entry which is preliminary data.</text>
</comment>